<gene>
    <name evidence="1" type="ORF">ESCO13_00005</name>
</gene>
<dbReference type="EMBL" id="KX552041">
    <property type="protein sequence ID" value="AOQ27149.1"/>
    <property type="molecule type" value="Genomic_DNA"/>
</dbReference>
<reference evidence="1" key="1">
    <citation type="submission" date="2017-02" db="EMBL/GenBank/DDBJ databases">
        <title>Complete genome sequence of two Escherichia coli phages, vB_EcoM_ ESCO5 and vB_EcoM_ESCO13, which are related to phAPEC8.</title>
        <authorList>
            <person name="Trotereau A."/>
            <person name="Gonnet M."/>
            <person name="Viardot A."/>
            <person name="Lalmanach A.-C."/>
            <person name="Guabiraba R."/>
            <person name="Chanteloup N."/>
            <person name="Schouler C."/>
        </authorList>
    </citation>
    <scope>NUCLEOTIDE SEQUENCE [LARGE SCALE GENOMIC DNA]</scope>
</reference>
<protein>
    <submittedName>
        <fullName evidence="1">Uncharacterized protein</fullName>
    </submittedName>
</protein>
<evidence type="ECO:0000313" key="2">
    <source>
        <dbReference type="Proteomes" id="UP000225358"/>
    </source>
</evidence>
<keyword evidence="2" id="KW-1185">Reference proteome</keyword>
<accession>A0A1D7XF47</accession>
<organism evidence="1 2">
    <name type="scientific">Escherichia phage ESCO13</name>
    <dbReference type="NCBI Taxonomy" id="1881104"/>
    <lineage>
        <taxon>Viruses</taxon>
        <taxon>Duplodnaviria</taxon>
        <taxon>Heunggongvirae</taxon>
        <taxon>Uroviricota</taxon>
        <taxon>Caudoviricetes</taxon>
        <taxon>Stephanstirmvirinae</taxon>
        <taxon>Phapecoctavirus</taxon>
        <taxon>Phapecoctavirus ESCO13</taxon>
    </lineage>
</organism>
<evidence type="ECO:0000313" key="1">
    <source>
        <dbReference type="EMBL" id="AOQ27149.1"/>
    </source>
</evidence>
<sequence>MKTTDIIKEIALAADVEIEEVIALNLTENDLRNYEAESVKASGAVLAYNPANK</sequence>
<dbReference type="Proteomes" id="UP000225358">
    <property type="component" value="Segment"/>
</dbReference>
<name>A0A1D7XF47_9CAUD</name>
<proteinExistence type="predicted"/>